<evidence type="ECO:0000259" key="2">
    <source>
        <dbReference type="Pfam" id="PF00156"/>
    </source>
</evidence>
<dbReference type="EMBL" id="PETY01000034">
    <property type="protein sequence ID" value="PIV45443.1"/>
    <property type="molecule type" value="Genomic_DNA"/>
</dbReference>
<proteinExistence type="inferred from homology"/>
<dbReference type="PANTHER" id="PTHR47505:SF1">
    <property type="entry name" value="DNA UTILIZATION PROTEIN YHGH"/>
    <property type="match status" value="1"/>
</dbReference>
<name>A0A2M7DAH1_9BACT</name>
<protein>
    <recommendedName>
        <fullName evidence="2">Phosphoribosyltransferase domain-containing protein</fullName>
    </recommendedName>
</protein>
<dbReference type="SUPFAM" id="SSF53271">
    <property type="entry name" value="PRTase-like"/>
    <property type="match status" value="1"/>
</dbReference>
<dbReference type="CDD" id="cd06223">
    <property type="entry name" value="PRTases_typeI"/>
    <property type="match status" value="1"/>
</dbReference>
<accession>A0A2M7DAH1</accession>
<organism evidence="3 4">
    <name type="scientific">Candidatus Nealsonbacteria bacterium CG02_land_8_20_14_3_00_34_20</name>
    <dbReference type="NCBI Taxonomy" id="1974698"/>
    <lineage>
        <taxon>Bacteria</taxon>
        <taxon>Candidatus Nealsoniibacteriota</taxon>
    </lineage>
</organism>
<gene>
    <name evidence="3" type="ORF">COS24_02260</name>
</gene>
<dbReference type="InterPro" id="IPR000836">
    <property type="entry name" value="PRTase_dom"/>
</dbReference>
<dbReference type="Pfam" id="PF00156">
    <property type="entry name" value="Pribosyltran"/>
    <property type="match status" value="1"/>
</dbReference>
<evidence type="ECO:0000313" key="3">
    <source>
        <dbReference type="EMBL" id="PIV45443.1"/>
    </source>
</evidence>
<dbReference type="Gene3D" id="3.40.50.2020">
    <property type="match status" value="1"/>
</dbReference>
<comment type="caution">
    <text evidence="3">The sequence shown here is derived from an EMBL/GenBank/DDBJ whole genome shotgun (WGS) entry which is preliminary data.</text>
</comment>
<feature type="domain" description="Phosphoribosyltransferase" evidence="2">
    <location>
        <begin position="137"/>
        <end position="229"/>
    </location>
</feature>
<dbReference type="PANTHER" id="PTHR47505">
    <property type="entry name" value="DNA UTILIZATION PROTEIN YHGH"/>
    <property type="match status" value="1"/>
</dbReference>
<reference evidence="4" key="1">
    <citation type="submission" date="2017-09" db="EMBL/GenBank/DDBJ databases">
        <title>Depth-based differentiation of microbial function through sediment-hosted aquifers and enrichment of novel symbionts in the deep terrestrial subsurface.</title>
        <authorList>
            <person name="Probst A.J."/>
            <person name="Ladd B."/>
            <person name="Jarett J.K."/>
            <person name="Geller-Mcgrath D.E."/>
            <person name="Sieber C.M.K."/>
            <person name="Emerson J.B."/>
            <person name="Anantharaman K."/>
            <person name="Thomas B.C."/>
            <person name="Malmstrom R."/>
            <person name="Stieglmeier M."/>
            <person name="Klingl A."/>
            <person name="Woyke T."/>
            <person name="Ryan C.M."/>
            <person name="Banfield J.F."/>
        </authorList>
    </citation>
    <scope>NUCLEOTIDE SEQUENCE [LARGE SCALE GENOMIC DNA]</scope>
</reference>
<dbReference type="InterPro" id="IPR051910">
    <property type="entry name" value="ComF/GntX_DNA_util-trans"/>
</dbReference>
<comment type="similarity">
    <text evidence="1">Belongs to the ComF/GntX family.</text>
</comment>
<sequence length="239" mass="27537">MKYYFSSIKDYLINLIFPKICVGCQREGTYLCEDCFSLVEVNPFCYCLCEKPQRIIDRGKCKKCQNKFLSGLFSATSWEQKILKKAIHRFKYAPYIKELSLPLAYLIILHFQMIEKSIPADSLLMPVPLSPRKKRERGFNQAEELAKVLAKAWKVPLVSDKLVKIKNTTPQVELKKEERIKNIKGVFSLKNGTDLRGKKIFLIDDVYTTGVTLEECARVLKQAGAKEVWGITIAREVKF</sequence>
<dbReference type="InterPro" id="IPR029057">
    <property type="entry name" value="PRTase-like"/>
</dbReference>
<dbReference type="Proteomes" id="UP000229625">
    <property type="component" value="Unassembled WGS sequence"/>
</dbReference>
<evidence type="ECO:0000313" key="4">
    <source>
        <dbReference type="Proteomes" id="UP000229625"/>
    </source>
</evidence>
<dbReference type="AlphaFoldDB" id="A0A2M7DAH1"/>
<evidence type="ECO:0000256" key="1">
    <source>
        <dbReference type="ARBA" id="ARBA00008007"/>
    </source>
</evidence>